<reference evidence="1 2" key="2">
    <citation type="submission" date="2020-06" db="EMBL/GenBank/DDBJ databases">
        <title>Complete Genome Sequence of Clostridium muelleri sp. nov. P21T, an Acid-Alcohol Producing Acetogen Isolated from Old Hay.</title>
        <authorList>
            <person name="Duncan K.E."/>
            <person name="Tanner R.S."/>
        </authorList>
    </citation>
    <scope>NUCLEOTIDE SEQUENCE [LARGE SCALE GENOMIC DNA]</scope>
    <source>
        <strain evidence="1 2">P21</strain>
    </source>
</reference>
<proteinExistence type="predicted"/>
<comment type="caution">
    <text evidence="1">The sequence shown here is derived from an EMBL/GenBank/DDBJ whole genome shotgun (WGS) entry which is preliminary data.</text>
</comment>
<organism evidence="1 2">
    <name type="scientific">Clostridium muellerianum</name>
    <dbReference type="NCBI Taxonomy" id="2716538"/>
    <lineage>
        <taxon>Bacteria</taxon>
        <taxon>Bacillati</taxon>
        <taxon>Bacillota</taxon>
        <taxon>Clostridia</taxon>
        <taxon>Eubacteriales</taxon>
        <taxon>Clostridiaceae</taxon>
        <taxon>Clostridium</taxon>
    </lineage>
</organism>
<name>A0A7Y0EI57_9CLOT</name>
<accession>A0A7Y0EI57</accession>
<keyword evidence="2" id="KW-1185">Reference proteome</keyword>
<evidence type="ECO:0000313" key="1">
    <source>
        <dbReference type="EMBL" id="NMM63904.1"/>
    </source>
</evidence>
<dbReference type="RefSeq" id="WP_169298501.1">
    <property type="nucleotide sequence ID" value="NZ_JABBNI010000026.1"/>
</dbReference>
<dbReference type="Gene3D" id="3.20.80.10">
    <property type="entry name" value="Regulatory factor, effector binding domain"/>
    <property type="match status" value="1"/>
</dbReference>
<dbReference type="InterPro" id="IPR011256">
    <property type="entry name" value="Reg_factor_effector_dom_sf"/>
</dbReference>
<sequence length="163" mass="18849">MAYKLKEVTIRTNNSEEGMKIISEVWGDIISGKLPLLFDSEHMFQKGVSPVSKYSNYSSDESRDYDLTIMAVKADFFQKIETAVSKGLYKKYDEKDENGEIGICTRKAWEKVWREQKSGDIKRAFTKDYESTVPGEYTRDGKAHCYLYIAVQWGEHIAYDNLL</sequence>
<gene>
    <name evidence="1" type="ORF">HBE96_14710</name>
</gene>
<dbReference type="PANTHER" id="PTHR36444:SF2">
    <property type="entry name" value="TRANSCRIPTIONAL REGULATOR PROTEIN YOBU-RELATED"/>
    <property type="match status" value="1"/>
</dbReference>
<evidence type="ECO:0000313" key="2">
    <source>
        <dbReference type="Proteomes" id="UP000537131"/>
    </source>
</evidence>
<reference evidence="1 2" key="1">
    <citation type="submission" date="2020-04" db="EMBL/GenBank/DDBJ databases">
        <authorList>
            <person name="Doyle D.A."/>
        </authorList>
    </citation>
    <scope>NUCLEOTIDE SEQUENCE [LARGE SCALE GENOMIC DNA]</scope>
    <source>
        <strain evidence="1 2">P21</strain>
    </source>
</reference>
<dbReference type="EMBL" id="JABBNI010000026">
    <property type="protein sequence ID" value="NMM63904.1"/>
    <property type="molecule type" value="Genomic_DNA"/>
</dbReference>
<dbReference type="Proteomes" id="UP000537131">
    <property type="component" value="Unassembled WGS sequence"/>
</dbReference>
<dbReference type="AlphaFoldDB" id="A0A7Y0EI57"/>
<dbReference type="InterPro" id="IPR053182">
    <property type="entry name" value="YobU-like_regulator"/>
</dbReference>
<dbReference type="PANTHER" id="PTHR36444">
    <property type="entry name" value="TRANSCRIPTIONAL REGULATOR PROTEIN YOBU-RELATED"/>
    <property type="match status" value="1"/>
</dbReference>
<protein>
    <submittedName>
        <fullName evidence="1">AraC family transcriptional regulator</fullName>
    </submittedName>
</protein>